<evidence type="ECO:0000313" key="1">
    <source>
        <dbReference type="EMBL" id="NHR07394.1"/>
    </source>
</evidence>
<evidence type="ECO:0000313" key="2">
    <source>
        <dbReference type="Proteomes" id="UP001515641"/>
    </source>
</evidence>
<dbReference type="EMBL" id="JAAOMA010000034">
    <property type="protein sequence ID" value="NHR07394.1"/>
    <property type="molecule type" value="Genomic_DNA"/>
</dbReference>
<proteinExistence type="predicted"/>
<reference evidence="1 2" key="1">
    <citation type="submission" date="2020-03" db="EMBL/GenBank/DDBJ databases">
        <title>Draft genome sequence of environmentally isolated cultures.</title>
        <authorList>
            <person name="Wilson H.S."/>
            <person name="De Leon M.E."/>
        </authorList>
    </citation>
    <scope>NUCLEOTIDE SEQUENCE [LARGE SCALE GENOMIC DNA]</scope>
    <source>
        <strain evidence="1 2">HSC-31F16</strain>
    </source>
</reference>
<organism evidence="1 2">
    <name type="scientific">Chromobacterium fluminis</name>
    <dbReference type="NCBI Taxonomy" id="3044269"/>
    <lineage>
        <taxon>Bacteria</taxon>
        <taxon>Pseudomonadati</taxon>
        <taxon>Pseudomonadota</taxon>
        <taxon>Betaproteobacteria</taxon>
        <taxon>Neisseriales</taxon>
        <taxon>Chromobacteriaceae</taxon>
        <taxon>Chromobacterium</taxon>
    </lineage>
</organism>
<accession>A0ABX0LCY9</accession>
<name>A0ABX0LCY9_9NEIS</name>
<dbReference type="Proteomes" id="UP001515641">
    <property type="component" value="Unassembled WGS sequence"/>
</dbReference>
<sequence>MRTFITVEMNRQRERHILFLGVTPGLVVGTLAFSLSAIAAQVGMREDLCYDEQGGYSIGAIVIRGKQHYRCAEISAPREGEPVVHTGAAWVSYWESPDELSDDETDGEVVDAVKVTVYKASAND</sequence>
<protein>
    <submittedName>
        <fullName evidence="1">Uncharacterized protein</fullName>
    </submittedName>
</protein>
<dbReference type="RefSeq" id="WP_166453204.1">
    <property type="nucleotide sequence ID" value="NZ_JAAOMA010000034.1"/>
</dbReference>
<keyword evidence="2" id="KW-1185">Reference proteome</keyword>
<gene>
    <name evidence="1" type="ORF">HA052_19575</name>
</gene>
<comment type="caution">
    <text evidence="1">The sequence shown here is derived from an EMBL/GenBank/DDBJ whole genome shotgun (WGS) entry which is preliminary data.</text>
</comment>